<keyword evidence="3" id="KW-1185">Reference proteome</keyword>
<protein>
    <submittedName>
        <fullName evidence="2">Putative membrane protein</fullName>
    </submittedName>
</protein>
<reference evidence="2 3" key="1">
    <citation type="submission" date="2020-08" db="EMBL/GenBank/DDBJ databases">
        <title>Sequencing the genomes of 1000 actinobacteria strains.</title>
        <authorList>
            <person name="Klenk H.-P."/>
        </authorList>
    </citation>
    <scope>NUCLEOTIDE SEQUENCE [LARGE SCALE GENOMIC DNA]</scope>
    <source>
        <strain evidence="2 3">DSM 22826</strain>
    </source>
</reference>
<sequence>MSDSMRWIPGVTYMHLVADMLLSESVPAGHGHNCGDVMADAWANVLPGHGLGDAAIGRTRERIETMAHEDPVWE</sequence>
<dbReference type="AlphaFoldDB" id="A0A839QKM2"/>
<dbReference type="EMBL" id="JACHVS010000002">
    <property type="protein sequence ID" value="MBB2996948.1"/>
    <property type="molecule type" value="Genomic_DNA"/>
</dbReference>
<evidence type="ECO:0000259" key="1">
    <source>
        <dbReference type="Pfam" id="PF10081"/>
    </source>
</evidence>
<feature type="domain" description="Alpha/beta-hydrolase catalytic" evidence="1">
    <location>
        <begin position="2"/>
        <end position="55"/>
    </location>
</feature>
<evidence type="ECO:0000313" key="3">
    <source>
        <dbReference type="Proteomes" id="UP000523000"/>
    </source>
</evidence>
<dbReference type="InterPro" id="IPR027787">
    <property type="entry name" value="Alpha/beta-hydrolase_catalytic"/>
</dbReference>
<accession>A0A839QKM2</accession>
<gene>
    <name evidence="2" type="ORF">E9229_003195</name>
</gene>
<dbReference type="Proteomes" id="UP000523000">
    <property type="component" value="Unassembled WGS sequence"/>
</dbReference>
<evidence type="ECO:0000313" key="2">
    <source>
        <dbReference type="EMBL" id="MBB2996948.1"/>
    </source>
</evidence>
<dbReference type="Pfam" id="PF10081">
    <property type="entry name" value="Abhydrolase_9"/>
    <property type="match status" value="1"/>
</dbReference>
<proteinExistence type="predicted"/>
<comment type="caution">
    <text evidence="2">The sequence shown here is derived from an EMBL/GenBank/DDBJ whole genome shotgun (WGS) entry which is preliminary data.</text>
</comment>
<name>A0A839QKM2_9MICC</name>
<organism evidence="2 3">
    <name type="scientific">Paeniglutamicibacter cryotolerans</name>
    <dbReference type="NCBI Taxonomy" id="670079"/>
    <lineage>
        <taxon>Bacteria</taxon>
        <taxon>Bacillati</taxon>
        <taxon>Actinomycetota</taxon>
        <taxon>Actinomycetes</taxon>
        <taxon>Micrococcales</taxon>
        <taxon>Micrococcaceae</taxon>
        <taxon>Paeniglutamicibacter</taxon>
    </lineage>
</organism>